<accession>A0A1I0X5B6</accession>
<keyword evidence="10" id="KW-1185">Reference proteome</keyword>
<dbReference type="OrthoDB" id="9805629at2"/>
<dbReference type="EC" id="2.1.1.72" evidence="2 8"/>
<dbReference type="EMBL" id="FOKI01000007">
    <property type="protein sequence ID" value="SFA96121.1"/>
    <property type="molecule type" value="Genomic_DNA"/>
</dbReference>
<evidence type="ECO:0000256" key="2">
    <source>
        <dbReference type="ARBA" id="ARBA00011900"/>
    </source>
</evidence>
<dbReference type="GO" id="GO:0043565">
    <property type="term" value="F:sequence-specific DNA binding"/>
    <property type="evidence" value="ECO:0007669"/>
    <property type="project" value="TreeGrafter"/>
</dbReference>
<dbReference type="InterPro" id="IPR023095">
    <property type="entry name" value="Ade_MeTrfase_dom_2"/>
</dbReference>
<protein>
    <recommendedName>
        <fullName evidence="2 8">Site-specific DNA-methyltransferase (adenine-specific)</fullName>
        <ecNumber evidence="2 8">2.1.1.72</ecNumber>
    </recommendedName>
</protein>
<evidence type="ECO:0000256" key="7">
    <source>
        <dbReference type="PIRSR" id="PIRSR000398-1"/>
    </source>
</evidence>
<dbReference type="RefSeq" id="WP_090039772.1">
    <property type="nucleotide sequence ID" value="NZ_FOKI01000007.1"/>
</dbReference>
<comment type="similarity">
    <text evidence="1 8">Belongs to the N(4)/N(6)-methyltransferase family.</text>
</comment>
<dbReference type="SUPFAM" id="SSF53335">
    <property type="entry name" value="S-adenosyl-L-methionine-dependent methyltransferases"/>
    <property type="match status" value="1"/>
</dbReference>
<organism evidence="9 10">
    <name type="scientific">Clostridium frigidicarnis</name>
    <dbReference type="NCBI Taxonomy" id="84698"/>
    <lineage>
        <taxon>Bacteria</taxon>
        <taxon>Bacillati</taxon>
        <taxon>Bacillota</taxon>
        <taxon>Clostridia</taxon>
        <taxon>Eubacteriales</taxon>
        <taxon>Clostridiaceae</taxon>
        <taxon>Clostridium</taxon>
    </lineage>
</organism>
<evidence type="ECO:0000256" key="8">
    <source>
        <dbReference type="RuleBase" id="RU361257"/>
    </source>
</evidence>
<reference evidence="9 10" key="1">
    <citation type="submission" date="2016-10" db="EMBL/GenBank/DDBJ databases">
        <authorList>
            <person name="de Groot N.N."/>
        </authorList>
    </citation>
    <scope>NUCLEOTIDE SEQUENCE [LARGE SCALE GENOMIC DNA]</scope>
    <source>
        <strain evidence="9 10">DSM 12271</strain>
    </source>
</reference>
<evidence type="ECO:0000256" key="4">
    <source>
        <dbReference type="ARBA" id="ARBA00022679"/>
    </source>
</evidence>
<dbReference type="InterPro" id="IPR012327">
    <property type="entry name" value="MeTrfase_D12"/>
</dbReference>
<dbReference type="InterPro" id="IPR002052">
    <property type="entry name" value="DNA_methylase_N6_adenine_CS"/>
</dbReference>
<proteinExistence type="inferred from homology"/>
<dbReference type="STRING" id="84698.SAMN04488528_100780"/>
<keyword evidence="3 8" id="KW-0489">Methyltransferase</keyword>
<comment type="catalytic activity">
    <reaction evidence="6 8">
        <text>a 2'-deoxyadenosine in DNA + S-adenosyl-L-methionine = an N(6)-methyl-2'-deoxyadenosine in DNA + S-adenosyl-L-homocysteine + H(+)</text>
        <dbReference type="Rhea" id="RHEA:15197"/>
        <dbReference type="Rhea" id="RHEA-COMP:12418"/>
        <dbReference type="Rhea" id="RHEA-COMP:12419"/>
        <dbReference type="ChEBI" id="CHEBI:15378"/>
        <dbReference type="ChEBI" id="CHEBI:57856"/>
        <dbReference type="ChEBI" id="CHEBI:59789"/>
        <dbReference type="ChEBI" id="CHEBI:90615"/>
        <dbReference type="ChEBI" id="CHEBI:90616"/>
        <dbReference type="EC" id="2.1.1.72"/>
    </reaction>
</comment>
<dbReference type="Pfam" id="PF02086">
    <property type="entry name" value="MethyltransfD12"/>
    <property type="match status" value="1"/>
</dbReference>
<keyword evidence="5 8" id="KW-0949">S-adenosyl-L-methionine</keyword>
<dbReference type="PRINTS" id="PR00505">
    <property type="entry name" value="D12N6MTFRASE"/>
</dbReference>
<dbReference type="NCBIfam" id="TIGR00571">
    <property type="entry name" value="dam"/>
    <property type="match status" value="1"/>
</dbReference>
<feature type="binding site" evidence="7">
    <location>
        <position position="53"/>
    </location>
    <ligand>
        <name>S-adenosyl-L-methionine</name>
        <dbReference type="ChEBI" id="CHEBI:59789"/>
    </ligand>
</feature>
<sequence>MNNTFLKWAGGKNWFVKNESERFPGNYNRYIEPFLGGGAVFFYLQPRDALLGDANEELINTYIAVRDECQAVCTNLKNHAKKHNTDYYYKVRKLKTRKRVTAAARMIYLNRACYNGIYRVNSKGGFNVPIGTSKNIVFDAEDFENKATILKNAELVCQDFQITIEMAERDDFIFCDPPYAVIDEDKRFVSYTADMFSWNDQIRLSNALVRAKDRGVKIIMTNVDHPAVRALYKDVDGFMLDTVERYCSISGTRKGRKKYLELIVSANIV</sequence>
<dbReference type="Gene3D" id="1.10.1020.10">
    <property type="entry name" value="Adenine-specific Methyltransferase, Domain 2"/>
    <property type="match status" value="1"/>
</dbReference>
<feature type="binding site" evidence="7">
    <location>
        <position position="12"/>
    </location>
    <ligand>
        <name>S-adenosyl-L-methionine</name>
        <dbReference type="ChEBI" id="CHEBI:59789"/>
    </ligand>
</feature>
<name>A0A1I0X5B6_9CLOT</name>
<dbReference type="GO" id="GO:0009307">
    <property type="term" value="P:DNA restriction-modification system"/>
    <property type="evidence" value="ECO:0007669"/>
    <property type="project" value="InterPro"/>
</dbReference>
<evidence type="ECO:0000256" key="1">
    <source>
        <dbReference type="ARBA" id="ARBA00006594"/>
    </source>
</evidence>
<evidence type="ECO:0000256" key="3">
    <source>
        <dbReference type="ARBA" id="ARBA00022603"/>
    </source>
</evidence>
<dbReference type="GO" id="GO:0009007">
    <property type="term" value="F:site-specific DNA-methyltransferase (adenine-specific) activity"/>
    <property type="evidence" value="ECO:0007669"/>
    <property type="project" value="UniProtKB-UniRule"/>
</dbReference>
<dbReference type="GO" id="GO:0006298">
    <property type="term" value="P:mismatch repair"/>
    <property type="evidence" value="ECO:0007669"/>
    <property type="project" value="TreeGrafter"/>
</dbReference>
<evidence type="ECO:0000313" key="10">
    <source>
        <dbReference type="Proteomes" id="UP000198619"/>
    </source>
</evidence>
<keyword evidence="4 8" id="KW-0808">Transferase</keyword>
<evidence type="ECO:0000256" key="6">
    <source>
        <dbReference type="ARBA" id="ARBA00047942"/>
    </source>
</evidence>
<dbReference type="GO" id="GO:1904047">
    <property type="term" value="F:S-adenosyl-L-methionine binding"/>
    <property type="evidence" value="ECO:0007669"/>
    <property type="project" value="TreeGrafter"/>
</dbReference>
<dbReference type="Proteomes" id="UP000198619">
    <property type="component" value="Unassembled WGS sequence"/>
</dbReference>
<dbReference type="PROSITE" id="PS00092">
    <property type="entry name" value="N6_MTASE"/>
    <property type="match status" value="1"/>
</dbReference>
<dbReference type="PANTHER" id="PTHR30481:SF3">
    <property type="entry name" value="DNA ADENINE METHYLASE"/>
    <property type="match status" value="1"/>
</dbReference>
<evidence type="ECO:0000256" key="5">
    <source>
        <dbReference type="ARBA" id="ARBA00022691"/>
    </source>
</evidence>
<feature type="binding site" evidence="7">
    <location>
        <position position="8"/>
    </location>
    <ligand>
        <name>S-adenosyl-L-methionine</name>
        <dbReference type="ChEBI" id="CHEBI:59789"/>
    </ligand>
</feature>
<dbReference type="PIRSF" id="PIRSF000398">
    <property type="entry name" value="M_m6A_EcoRV"/>
    <property type="match status" value="1"/>
</dbReference>
<evidence type="ECO:0000313" key="9">
    <source>
        <dbReference type="EMBL" id="SFA96121.1"/>
    </source>
</evidence>
<dbReference type="InterPro" id="IPR012263">
    <property type="entry name" value="M_m6A_EcoRV"/>
</dbReference>
<dbReference type="GO" id="GO:0032259">
    <property type="term" value="P:methylation"/>
    <property type="evidence" value="ECO:0007669"/>
    <property type="project" value="UniProtKB-KW"/>
</dbReference>
<dbReference type="InterPro" id="IPR029063">
    <property type="entry name" value="SAM-dependent_MTases_sf"/>
</dbReference>
<gene>
    <name evidence="9" type="ORF">SAMN04488528_100780</name>
</gene>
<feature type="binding site" evidence="7">
    <location>
        <position position="176"/>
    </location>
    <ligand>
        <name>S-adenosyl-L-methionine</name>
        <dbReference type="ChEBI" id="CHEBI:59789"/>
    </ligand>
</feature>
<dbReference type="AlphaFoldDB" id="A0A1I0X5B6"/>
<dbReference type="Gene3D" id="3.40.50.150">
    <property type="entry name" value="Vaccinia Virus protein VP39"/>
    <property type="match status" value="1"/>
</dbReference>
<dbReference type="PANTHER" id="PTHR30481">
    <property type="entry name" value="DNA ADENINE METHYLASE"/>
    <property type="match status" value="1"/>
</dbReference>